<sequence length="122" mass="14812">MEIKYCVGTEGFDLIITPLKWVWGMGMYLVNEKHEKEFVQYMYRTVCKRYKGTRFNRIVPERGRGKEEIKCINGRVYQVADMQHTIQWYFDNGFFYIDPHYEEEFIRNKGKVDFKNAMRIEA</sequence>
<gene>
    <name evidence="1" type="ORF">ALO_12876</name>
</gene>
<dbReference type="RefSeq" id="WP_004096314.1">
    <property type="nucleotide sequence ID" value="NZ_AFGF01000107.1"/>
</dbReference>
<accession>F7NKG2</accession>
<evidence type="ECO:0000313" key="2">
    <source>
        <dbReference type="Proteomes" id="UP000003240"/>
    </source>
</evidence>
<organism evidence="1 2">
    <name type="scientific">Acetonema longum DSM 6540</name>
    <dbReference type="NCBI Taxonomy" id="1009370"/>
    <lineage>
        <taxon>Bacteria</taxon>
        <taxon>Bacillati</taxon>
        <taxon>Bacillota</taxon>
        <taxon>Negativicutes</taxon>
        <taxon>Acetonemataceae</taxon>
        <taxon>Acetonema</taxon>
    </lineage>
</organism>
<proteinExistence type="predicted"/>
<protein>
    <submittedName>
        <fullName evidence="1">Uncharacterized protein</fullName>
    </submittedName>
</protein>
<reference evidence="1 2" key="1">
    <citation type="journal article" date="2011" name="EMBO J.">
        <title>Structural diversity of bacterial flagellar motors.</title>
        <authorList>
            <person name="Chen S."/>
            <person name="Beeby M."/>
            <person name="Murphy G.E."/>
            <person name="Leadbetter J.R."/>
            <person name="Hendrixson D.R."/>
            <person name="Briegel A."/>
            <person name="Li Z."/>
            <person name="Shi J."/>
            <person name="Tocheva E.I."/>
            <person name="Muller A."/>
            <person name="Dobro M.J."/>
            <person name="Jensen G.J."/>
        </authorList>
    </citation>
    <scope>NUCLEOTIDE SEQUENCE [LARGE SCALE GENOMIC DNA]</scope>
    <source>
        <strain evidence="1 2">DSM 6540</strain>
    </source>
</reference>
<dbReference type="OrthoDB" id="9811552at2"/>
<dbReference type="EMBL" id="AFGF01000107">
    <property type="protein sequence ID" value="EGO63603.1"/>
    <property type="molecule type" value="Genomic_DNA"/>
</dbReference>
<evidence type="ECO:0000313" key="1">
    <source>
        <dbReference type="EMBL" id="EGO63603.1"/>
    </source>
</evidence>
<dbReference type="Proteomes" id="UP000003240">
    <property type="component" value="Unassembled WGS sequence"/>
</dbReference>
<comment type="caution">
    <text evidence="1">The sequence shown here is derived from an EMBL/GenBank/DDBJ whole genome shotgun (WGS) entry which is preliminary data.</text>
</comment>
<dbReference type="AlphaFoldDB" id="F7NKG2"/>
<name>F7NKG2_9FIRM</name>
<keyword evidence="2" id="KW-1185">Reference proteome</keyword>